<dbReference type="InterPro" id="IPR028994">
    <property type="entry name" value="Integrin_alpha_N"/>
</dbReference>
<keyword evidence="1" id="KW-0732">Signal</keyword>
<dbReference type="Gene3D" id="2.150.10.10">
    <property type="entry name" value="Serralysin-like metalloprotease, C-terminal"/>
    <property type="match status" value="3"/>
</dbReference>
<dbReference type="InterPro" id="IPR018511">
    <property type="entry name" value="Hemolysin-typ_Ca-bd_CS"/>
</dbReference>
<organism evidence="2 3">
    <name type="scientific">Sphingomonas sinipercae</name>
    <dbReference type="NCBI Taxonomy" id="2714944"/>
    <lineage>
        <taxon>Bacteria</taxon>
        <taxon>Pseudomonadati</taxon>
        <taxon>Pseudomonadota</taxon>
        <taxon>Alphaproteobacteria</taxon>
        <taxon>Sphingomonadales</taxon>
        <taxon>Sphingomonadaceae</taxon>
        <taxon>Sphingomonas</taxon>
    </lineage>
</organism>
<evidence type="ECO:0008006" key="4">
    <source>
        <dbReference type="Google" id="ProtNLM"/>
    </source>
</evidence>
<dbReference type="InterPro" id="IPR001343">
    <property type="entry name" value="Hemolysn_Ca-bd"/>
</dbReference>
<dbReference type="SUPFAM" id="SSF69318">
    <property type="entry name" value="Integrin alpha N-terminal domain"/>
    <property type="match status" value="2"/>
</dbReference>
<dbReference type="Gene3D" id="2.130.10.130">
    <property type="entry name" value="Integrin alpha, N-terminal"/>
    <property type="match status" value="1"/>
</dbReference>
<dbReference type="RefSeq" id="WP_166092766.1">
    <property type="nucleotide sequence ID" value="NZ_CP049871.1"/>
</dbReference>
<reference evidence="2 3" key="1">
    <citation type="submission" date="2020-03" db="EMBL/GenBank/DDBJ databases">
        <title>Sphingomonas sp. nov., isolated from fish.</title>
        <authorList>
            <person name="Hyun D.-W."/>
            <person name="Bae J.-W."/>
        </authorList>
    </citation>
    <scope>NUCLEOTIDE SEQUENCE [LARGE SCALE GENOMIC DNA]</scope>
    <source>
        <strain evidence="2 3">HDW15C</strain>
    </source>
</reference>
<dbReference type="GO" id="GO:0005509">
    <property type="term" value="F:calcium ion binding"/>
    <property type="evidence" value="ECO:0007669"/>
    <property type="project" value="InterPro"/>
</dbReference>
<evidence type="ECO:0000313" key="2">
    <source>
        <dbReference type="EMBL" id="QIL01817.1"/>
    </source>
</evidence>
<name>A0A6G7ZLE5_9SPHN</name>
<dbReference type="PANTHER" id="PTHR46580:SF2">
    <property type="entry name" value="MAM DOMAIN-CONTAINING PROTEIN"/>
    <property type="match status" value="1"/>
</dbReference>
<accession>A0A6G7ZLE5</accession>
<dbReference type="PROSITE" id="PS00330">
    <property type="entry name" value="HEMOLYSIN_CALCIUM"/>
    <property type="match status" value="4"/>
</dbReference>
<proteinExistence type="predicted"/>
<dbReference type="Pfam" id="PF13517">
    <property type="entry name" value="FG-GAP_3"/>
    <property type="match status" value="2"/>
</dbReference>
<keyword evidence="3" id="KW-1185">Reference proteome</keyword>
<evidence type="ECO:0000313" key="3">
    <source>
        <dbReference type="Proteomes" id="UP000502502"/>
    </source>
</evidence>
<dbReference type="InterPro" id="IPR011049">
    <property type="entry name" value="Serralysin-like_metalloprot_C"/>
</dbReference>
<dbReference type="EMBL" id="CP049871">
    <property type="protein sequence ID" value="QIL01817.1"/>
    <property type="molecule type" value="Genomic_DNA"/>
</dbReference>
<protein>
    <recommendedName>
        <fullName evidence="4">Calcium-binding protein</fullName>
    </recommendedName>
</protein>
<evidence type="ECO:0000256" key="1">
    <source>
        <dbReference type="ARBA" id="ARBA00022729"/>
    </source>
</evidence>
<dbReference type="PANTHER" id="PTHR46580">
    <property type="entry name" value="SENSOR KINASE-RELATED"/>
    <property type="match status" value="1"/>
</dbReference>
<dbReference type="InterPro" id="IPR013517">
    <property type="entry name" value="FG-GAP"/>
</dbReference>
<gene>
    <name evidence="2" type="ORF">G7078_02795</name>
</gene>
<dbReference type="AlphaFoldDB" id="A0A6G7ZLE5"/>
<sequence>MANFVVGSAFDLQWFIETGSLAEYFEFGTVTTHTETQLTVVDEETGEFLTFHGTFGGYNGENIPTTGTITTISYGLSGTTLFTASNLAMSVPTFTQFVQGDNLQGLFMAVLAGNDGVTGSNGDDVLFGFGGDDAMNGNQGNDWLYGGDGDDAILGWTGDDHLYGGNGNDVLSGGTGADEMYGGAGNDVYAVGLGDFVYEDANQGTDKVLASIEGYTLLTNFEDLTLSGTIVTGYGNAVGNVITGNAVGNVMEGRGGNDTLYGLEGNDTLIGGAGADTLAGGAGADTFRGTAAELNGDAIVDLTAEDRIVITDVNAANFTFTITGNTVTYAGGSFTLGEGFSGTLVATAIEGGGVELRIGTPPVHLNGQGLVDFNGDGIADVLWRSDTGVITTWLGQADGTFIDNSANTGQAIPLDWNIVGTGDYNGDGLGDIMWRSDAGVMTQWLGQLDGTFRDNFAKTGQVIPLNWNVIGTGDFNGDGLGDLIWRSDAGVITEWLGNLDGSFRDNFAGTGQHIPLNWTIDGMGDFNGDGLEDLIWRSDQGVITEWLGQNDGSFKDNFAGTGQTIPTNWQIVGVGDFNADGYADILWQSTAGTLTNWLGNPDGSFTDNFVNTGQVIPQGWELVGVGDLNGDGRDDILWQTGPDSVETWFGQDNGGFTGGSSGTLAAAHAASAGTNGDLFYLG</sequence>
<dbReference type="Proteomes" id="UP000502502">
    <property type="component" value="Chromosome"/>
</dbReference>
<dbReference type="SUPFAM" id="SSF51120">
    <property type="entry name" value="beta-Roll"/>
    <property type="match status" value="1"/>
</dbReference>
<dbReference type="Pfam" id="PF00353">
    <property type="entry name" value="HemolysinCabind"/>
    <property type="match status" value="2"/>
</dbReference>
<dbReference type="KEGG" id="ssin:G7078_02795"/>
<dbReference type="PRINTS" id="PR00313">
    <property type="entry name" value="CABNDNGRPT"/>
</dbReference>